<dbReference type="EMBL" id="WBVO01000001">
    <property type="protein sequence ID" value="KAB2814328.1"/>
    <property type="molecule type" value="Genomic_DNA"/>
</dbReference>
<comment type="similarity">
    <text evidence="1">Belongs to the sulfotransferase 1 family.</text>
</comment>
<evidence type="ECO:0000256" key="1">
    <source>
        <dbReference type="ARBA" id="ARBA00005771"/>
    </source>
</evidence>
<dbReference type="InterPro" id="IPR000863">
    <property type="entry name" value="Sulfotransferase_dom"/>
</dbReference>
<evidence type="ECO:0000256" key="2">
    <source>
        <dbReference type="ARBA" id="ARBA00022679"/>
    </source>
</evidence>
<feature type="domain" description="Sulfotransferase" evidence="3">
    <location>
        <begin position="19"/>
        <end position="263"/>
    </location>
</feature>
<organism evidence="4 5">
    <name type="scientific">Phaeocystidibacter luteus</name>
    <dbReference type="NCBI Taxonomy" id="911197"/>
    <lineage>
        <taxon>Bacteria</taxon>
        <taxon>Pseudomonadati</taxon>
        <taxon>Bacteroidota</taxon>
        <taxon>Flavobacteriia</taxon>
        <taxon>Flavobacteriales</taxon>
        <taxon>Phaeocystidibacteraceae</taxon>
        <taxon>Phaeocystidibacter</taxon>
    </lineage>
</organism>
<dbReference type="RefSeq" id="WP_151665909.1">
    <property type="nucleotide sequence ID" value="NZ_WBVO01000001.1"/>
</dbReference>
<protein>
    <submittedName>
        <fullName evidence="4">Sulfotransferase domain-containing protein</fullName>
    </submittedName>
</protein>
<dbReference type="GO" id="GO:0008146">
    <property type="term" value="F:sulfotransferase activity"/>
    <property type="evidence" value="ECO:0007669"/>
    <property type="project" value="InterPro"/>
</dbReference>
<gene>
    <name evidence="4" type="ORF">F8C67_00935</name>
</gene>
<proteinExistence type="inferred from homology"/>
<evidence type="ECO:0000313" key="5">
    <source>
        <dbReference type="Proteomes" id="UP000468650"/>
    </source>
</evidence>
<dbReference type="SUPFAM" id="SSF52540">
    <property type="entry name" value="P-loop containing nucleoside triphosphate hydrolases"/>
    <property type="match status" value="1"/>
</dbReference>
<dbReference type="InterPro" id="IPR027417">
    <property type="entry name" value="P-loop_NTPase"/>
</dbReference>
<dbReference type="Gene3D" id="3.40.50.300">
    <property type="entry name" value="P-loop containing nucleotide triphosphate hydrolases"/>
    <property type="match status" value="1"/>
</dbReference>
<sequence>MIKKIVKKAKSVLLKSTSEQVFFVSYPKTGGTWLKFLLNRFFVLHFDLGEENYSVDLEKIRMLSSLVPEVVWTHEDAYLIKESGTVNPTPEAMLNRKAPIAPYDKCIFLVRDPRDVVVSYYHQVNKRSKTTFFSGSIDDFVLDPVYGIERVLSYYKLYEQTHHLYPNFCLVQYEDLLVETQRELTRVLEFIGIRHFNEAHLERVVSEGQADNMRKLEKSKAVSGMNSFGSDRDSLKVRKAKTGSFKEELLPETVEKMNEIIEKYGHPFGYGK</sequence>
<keyword evidence="2 4" id="KW-0808">Transferase</keyword>
<name>A0A6N6RKA3_9FLAO</name>
<dbReference type="Pfam" id="PF00685">
    <property type="entry name" value="Sulfotransfer_1"/>
    <property type="match status" value="1"/>
</dbReference>
<evidence type="ECO:0000313" key="4">
    <source>
        <dbReference type="EMBL" id="KAB2814328.1"/>
    </source>
</evidence>
<dbReference type="Proteomes" id="UP000468650">
    <property type="component" value="Unassembled WGS sequence"/>
</dbReference>
<dbReference type="OrthoDB" id="1437579at2"/>
<dbReference type="AlphaFoldDB" id="A0A6N6RKA3"/>
<reference evidence="4 5" key="1">
    <citation type="submission" date="2019-09" db="EMBL/GenBank/DDBJ databases">
        <title>Genomes of family Cryomorphaceae.</title>
        <authorList>
            <person name="Bowman J.P."/>
        </authorList>
    </citation>
    <scope>NUCLEOTIDE SEQUENCE [LARGE SCALE GENOMIC DNA]</scope>
    <source>
        <strain evidence="4 5">LMG 25704</strain>
    </source>
</reference>
<dbReference type="PANTHER" id="PTHR11783">
    <property type="entry name" value="SULFOTRANSFERASE SULT"/>
    <property type="match status" value="1"/>
</dbReference>
<comment type="caution">
    <text evidence="4">The sequence shown here is derived from an EMBL/GenBank/DDBJ whole genome shotgun (WGS) entry which is preliminary data.</text>
</comment>
<evidence type="ECO:0000259" key="3">
    <source>
        <dbReference type="Pfam" id="PF00685"/>
    </source>
</evidence>
<keyword evidence="5" id="KW-1185">Reference proteome</keyword>
<accession>A0A6N6RKA3</accession>